<organism evidence="2 3">
    <name type="scientific">Azohydromonas caseinilytica</name>
    <dbReference type="NCBI Taxonomy" id="2728836"/>
    <lineage>
        <taxon>Bacteria</taxon>
        <taxon>Pseudomonadati</taxon>
        <taxon>Pseudomonadota</taxon>
        <taxon>Betaproteobacteria</taxon>
        <taxon>Burkholderiales</taxon>
        <taxon>Sphaerotilaceae</taxon>
        <taxon>Azohydromonas</taxon>
    </lineage>
</organism>
<dbReference type="GO" id="GO:0035438">
    <property type="term" value="F:cyclic-di-GMP binding"/>
    <property type="evidence" value="ECO:0007669"/>
    <property type="project" value="InterPro"/>
</dbReference>
<dbReference type="EMBL" id="JABBFW010000018">
    <property type="protein sequence ID" value="NML17398.1"/>
    <property type="molecule type" value="Genomic_DNA"/>
</dbReference>
<dbReference type="Proteomes" id="UP000574067">
    <property type="component" value="Unassembled WGS sequence"/>
</dbReference>
<reference evidence="2 3" key="1">
    <citation type="submission" date="2020-04" db="EMBL/GenBank/DDBJ databases">
        <title>Azohydromonas sp. isolated from soil.</title>
        <authorList>
            <person name="Dahal R.H."/>
        </authorList>
    </citation>
    <scope>NUCLEOTIDE SEQUENCE [LARGE SCALE GENOMIC DNA]</scope>
    <source>
        <strain evidence="2 3">G-1-1-14</strain>
    </source>
</reference>
<dbReference type="Pfam" id="PF07238">
    <property type="entry name" value="PilZ"/>
    <property type="match status" value="1"/>
</dbReference>
<dbReference type="InterPro" id="IPR009875">
    <property type="entry name" value="PilZ_domain"/>
</dbReference>
<feature type="domain" description="PilZ" evidence="1">
    <location>
        <begin position="16"/>
        <end position="106"/>
    </location>
</feature>
<evidence type="ECO:0000313" key="2">
    <source>
        <dbReference type="EMBL" id="NML17398.1"/>
    </source>
</evidence>
<dbReference type="AlphaFoldDB" id="A0A848FDE9"/>
<evidence type="ECO:0000313" key="3">
    <source>
        <dbReference type="Proteomes" id="UP000574067"/>
    </source>
</evidence>
<dbReference type="Gene3D" id="2.40.10.220">
    <property type="entry name" value="predicted glycosyltransferase like domains"/>
    <property type="match status" value="1"/>
</dbReference>
<sequence>MNDSLPIEPIPAQPTLVPLALTDRAALYAAYIPLFAEGGLFIATAREHRLGDLYEVVLTLPGETERRTVAGKVAWITPVNATGGRAQGVGVVFAGDAESRALKARIEEILGAELASVRPTQVF</sequence>
<gene>
    <name evidence="2" type="ORF">HHL10_20720</name>
</gene>
<proteinExistence type="predicted"/>
<comment type="caution">
    <text evidence="2">The sequence shown here is derived from an EMBL/GenBank/DDBJ whole genome shotgun (WGS) entry which is preliminary data.</text>
</comment>
<protein>
    <submittedName>
        <fullName evidence="2">Pilus assembly protein PilZ</fullName>
    </submittedName>
</protein>
<accession>A0A848FDE9</accession>
<keyword evidence="3" id="KW-1185">Reference proteome</keyword>
<name>A0A848FDE9_9BURK</name>
<dbReference type="RefSeq" id="WP_169162304.1">
    <property type="nucleotide sequence ID" value="NZ_JABBFW010000018.1"/>
</dbReference>
<evidence type="ECO:0000259" key="1">
    <source>
        <dbReference type="Pfam" id="PF07238"/>
    </source>
</evidence>